<evidence type="ECO:0000256" key="9">
    <source>
        <dbReference type="ARBA" id="ARBA00023136"/>
    </source>
</evidence>
<feature type="disulfide bond" evidence="12">
    <location>
        <begin position="1349"/>
        <end position="1358"/>
    </location>
</feature>
<dbReference type="FunFam" id="2.10.25.10:FF:000434">
    <property type="entry name" value="Predicted protein"/>
    <property type="match status" value="1"/>
</dbReference>
<dbReference type="GO" id="GO:0032991">
    <property type="term" value="C:protein-containing complex"/>
    <property type="evidence" value="ECO:0007669"/>
    <property type="project" value="TreeGrafter"/>
</dbReference>
<feature type="domain" description="EGF-like" evidence="15">
    <location>
        <begin position="404"/>
        <end position="441"/>
    </location>
</feature>
<evidence type="ECO:0000256" key="10">
    <source>
        <dbReference type="ARBA" id="ARBA00023157"/>
    </source>
</evidence>
<dbReference type="FunFam" id="2.10.25.10:FF:000045">
    <property type="entry name" value="Slit guidance ligand 2"/>
    <property type="match status" value="1"/>
</dbReference>
<keyword evidence="11" id="KW-0325">Glycoprotein</keyword>
<dbReference type="SUPFAM" id="SSF57184">
    <property type="entry name" value="Growth factor receptor domain"/>
    <property type="match status" value="2"/>
</dbReference>
<sequence length="1551" mass="166413">MFGVNGDPCGLSHCSGLFSLWTSLLRRSHSLDPRVIVFPSFSPLPRDSLPSHTGIQSALSALHMALYPHGAWGLRATVACARTPVSTTAFKGLAVTGLAMAKVGVWQCLRRGVLRRHTCCGIHRPRAAGIFCSASSDKCLSGPCQNGATCVDSMDDYVCICPQEEVAYMGKDCEELYDGCAFAGCPDCTSTPGTVEYACACPRGFTGPNCTVNIDDCESAPCKEPRSVCVDAVDAHFCVCPAGLSGDDCGMEVRDCGAEPCLNNGTCAAGPGGFGCECQPGFRGERCEEDVDECLSRPCRNGAICLDGPGEYRCFCVPGFQGYNCEIDINECASRPCENNASCANEKDRYVCHCLLGYTGVNCEVEIDECGSSPCQNGATCHDQVGMYTCECVLGFEGLDCEINIDECASTPCLNNGTCNDLVDRYACDCSDTGFMGEHCEEDIPECASNPCHNGATCLEGVKLYTCVCWPGYEGEHCEVDVDECEAGPCEHGGECIQRSDKAHYGEMPERDWEFYAYAAGYMCLCQPGYTGENCSLDVDECESSPCQNGGSCEDQVNGYLCACPLGYTGADCEVNVDECESSPCQNGAQCEDGVADYTCVCPKADPEALPWGGRHCDVRLTGCVGHVCQNGATCQPWVGGDGHHGSTCVCPPGFHDLHCGTPTTFSFSTPGLVLVEVPPANRSRRWVEPGEEEVSVSLRLRTTLPDMLVFHRGNAHSFLSLEVVGGGGLLARAVQEGRAPLEARLEGAVSDGDWREVGVVAGAGLALLLKGGAGCDVEGCRAEDQGATFDPPLGSMGQMFVGGVPEDYLDATETRRGFVGCMEDLQVDGRPILPQNLPPDRVQDIQLGCNKTEWCRPDPCSQHGLCVDLWTHFSCHCHRPFHGEKCDQEYPSWTFGHEGATSFAAYDLPAWHGSDFSVSFFLRSLKQDGLLLQLQREGAPYLSVFLRLGRILASSAPDAPPATAPAFLADGEKRLVELAFQRGRVLFRHGGRAGMRYPLGELPEGCLQDVRLDGVRLDLDAWNSSLEAEPEECYVPSDALNLEPGCLSDATCLVEPCQNGGECTVTWNDFVCTCPVHFTGRTCETRVWCVSDPCIMGGRCVDLPDGYECLSNATFAGEALQYSAAGSLVAPVTSVSMALRTRTTDGVLLRAERGAELFSVGLHNSSLLVRIRHDNSVEVLSFASRRPVADGNWHRVRVYMATPQQGASRWVIAVDGWSEGASPGDAPSLDFLGEAPVWLGEDFSGCLGDVRVGGVYLPFVEDGRPPQRARFVRESGGDVTLGCAGRPVCLSQPCQNEGTCLDLFDLLSCSCAPGWEGPFCERDADDCAAGPCVRGVCADLLAGFRCDCPPGYGGERCQVDLDDCEGHGCRNGGSCVDGAGLYSCVCPPDYTGPLCQWPFPPLRCEEDVQCANGGVCTDEPWGAACTCRPGYTGDRCELEADECESSPCLNGGTCLDRLNRFQCVCVPGFIGRHCENSKQEQRDRVPWLVVAIPLGCCCVLLAAIGLIVMVMTARKKRQSEGTYSPSQQEVAGARLEMDSMLKVPPEERLI</sequence>
<dbReference type="FunFam" id="2.10.25.10:FF:000208">
    <property type="entry name" value="Crumbs 2, cell polarity complex component"/>
    <property type="match status" value="1"/>
</dbReference>
<evidence type="ECO:0000256" key="12">
    <source>
        <dbReference type="PROSITE-ProRule" id="PRU00076"/>
    </source>
</evidence>
<feature type="domain" description="EGF-like" evidence="15">
    <location>
        <begin position="328"/>
        <end position="364"/>
    </location>
</feature>
<comment type="caution">
    <text evidence="12">Lacks conserved residue(s) required for the propagation of feature annotation.</text>
</comment>
<feature type="domain" description="EGF-like" evidence="15">
    <location>
        <begin position="538"/>
        <end position="574"/>
    </location>
</feature>
<dbReference type="PROSITE" id="PS01186">
    <property type="entry name" value="EGF_2"/>
    <property type="match status" value="14"/>
</dbReference>
<feature type="disulfide bond" evidence="12">
    <location>
        <begin position="651"/>
        <end position="660"/>
    </location>
</feature>
<dbReference type="EMBL" id="JAINUG010000262">
    <property type="protein sequence ID" value="KAJ8384875.1"/>
    <property type="molecule type" value="Genomic_DNA"/>
</dbReference>
<dbReference type="PROSITE" id="PS00022">
    <property type="entry name" value="EGF_1"/>
    <property type="match status" value="16"/>
</dbReference>
<dbReference type="FunFam" id="2.60.120.200:FF:000081">
    <property type="entry name" value="Crumbs 1, cell polarity complex component"/>
    <property type="match status" value="1"/>
</dbReference>
<evidence type="ECO:0000313" key="17">
    <source>
        <dbReference type="Proteomes" id="UP001221898"/>
    </source>
</evidence>
<dbReference type="Gene3D" id="2.60.120.200">
    <property type="match status" value="3"/>
</dbReference>
<feature type="disulfide bond" evidence="12">
    <location>
        <begin position="526"/>
        <end position="535"/>
    </location>
</feature>
<feature type="domain" description="EGF-like" evidence="15">
    <location>
        <begin position="135"/>
        <end position="174"/>
    </location>
</feature>
<dbReference type="PROSITE" id="PS01187">
    <property type="entry name" value="EGF_CA"/>
    <property type="match status" value="5"/>
</dbReference>
<comment type="caution">
    <text evidence="16">The sequence shown here is derived from an EMBL/GenBank/DDBJ whole genome shotgun (WGS) entry which is preliminary data.</text>
</comment>
<dbReference type="GO" id="GO:0060218">
    <property type="term" value="P:hematopoietic stem cell differentiation"/>
    <property type="evidence" value="ECO:0007669"/>
    <property type="project" value="UniProtKB-ARBA"/>
</dbReference>
<feature type="disulfide bond" evidence="12">
    <location>
        <begin position="392"/>
        <end position="401"/>
    </location>
</feature>
<feature type="domain" description="EGF-like" evidence="15">
    <location>
        <begin position="576"/>
        <end position="618"/>
    </location>
</feature>
<evidence type="ECO:0000256" key="8">
    <source>
        <dbReference type="ARBA" id="ARBA00022989"/>
    </source>
</evidence>
<feature type="domain" description="EGF-like" evidence="15">
    <location>
        <begin position="213"/>
        <end position="250"/>
    </location>
</feature>
<dbReference type="FunFam" id="2.10.25.10:FF:000282">
    <property type="entry name" value="Crumbs cell polarity complex component 2"/>
    <property type="match status" value="1"/>
</dbReference>
<dbReference type="InterPro" id="IPR013320">
    <property type="entry name" value="ConA-like_dom_sf"/>
</dbReference>
<dbReference type="InterPro" id="IPR000742">
    <property type="entry name" value="EGF"/>
</dbReference>
<proteinExistence type="predicted"/>
<dbReference type="PROSITE" id="PS00010">
    <property type="entry name" value="ASX_HYDROXYL"/>
    <property type="match status" value="11"/>
</dbReference>
<feature type="domain" description="Laminin G" evidence="14">
    <location>
        <begin position="665"/>
        <end position="850"/>
    </location>
</feature>
<keyword evidence="17" id="KW-1185">Reference proteome</keyword>
<dbReference type="GO" id="GO:0045197">
    <property type="term" value="P:establishment or maintenance of epithelial cell apical/basal polarity"/>
    <property type="evidence" value="ECO:0007669"/>
    <property type="project" value="TreeGrafter"/>
</dbReference>
<dbReference type="GO" id="GO:0005509">
    <property type="term" value="F:calcium ion binding"/>
    <property type="evidence" value="ECO:0007669"/>
    <property type="project" value="InterPro"/>
</dbReference>
<dbReference type="Gene3D" id="2.10.25.10">
    <property type="entry name" value="Laminin"/>
    <property type="match status" value="20"/>
</dbReference>
<comment type="subcellular location">
    <subcellularLocation>
        <location evidence="1">Membrane</location>
        <topology evidence="1">Single-pass type I membrane protein</topology>
    </subcellularLocation>
    <subcellularLocation>
        <location evidence="2">Secreted</location>
    </subcellularLocation>
</comment>
<dbReference type="InterPro" id="IPR000152">
    <property type="entry name" value="EGF-type_Asp/Asn_hydroxyl_site"/>
</dbReference>
<feature type="disulfide bond" evidence="12">
    <location>
        <begin position="564"/>
        <end position="573"/>
    </location>
</feature>
<feature type="domain" description="EGF-like" evidence="15">
    <location>
        <begin position="176"/>
        <end position="211"/>
    </location>
</feature>
<dbReference type="GO" id="GO:0045597">
    <property type="term" value="P:positive regulation of cell differentiation"/>
    <property type="evidence" value="ECO:0007669"/>
    <property type="project" value="UniProtKB-ARBA"/>
</dbReference>
<feature type="domain" description="Laminin G" evidence="14">
    <location>
        <begin position="1113"/>
        <end position="1284"/>
    </location>
</feature>
<feature type="disulfide bond" evidence="12">
    <location>
        <begin position="1312"/>
        <end position="1321"/>
    </location>
</feature>
<feature type="disulfide bond" evidence="12">
    <location>
        <begin position="316"/>
        <end position="325"/>
    </location>
</feature>
<feature type="disulfide bond" evidence="12">
    <location>
        <begin position="878"/>
        <end position="887"/>
    </location>
</feature>
<dbReference type="FunFam" id="2.10.25.10:FF:000029">
    <property type="entry name" value="neurexin-1 isoform X1"/>
    <property type="match status" value="1"/>
</dbReference>
<evidence type="ECO:0000256" key="6">
    <source>
        <dbReference type="ARBA" id="ARBA00022729"/>
    </source>
</evidence>
<dbReference type="SUPFAM" id="SSF49899">
    <property type="entry name" value="Concanavalin A-like lectins/glucanases"/>
    <property type="match status" value="3"/>
</dbReference>
<feature type="disulfide bond" evidence="12">
    <location>
        <begin position="1428"/>
        <end position="1437"/>
    </location>
</feature>
<feature type="domain" description="EGF-like" evidence="15">
    <location>
        <begin position="1401"/>
        <end position="1438"/>
    </location>
</feature>
<organism evidence="16 17">
    <name type="scientific">Aldrovandia affinis</name>
    <dbReference type="NCBI Taxonomy" id="143900"/>
    <lineage>
        <taxon>Eukaryota</taxon>
        <taxon>Metazoa</taxon>
        <taxon>Chordata</taxon>
        <taxon>Craniata</taxon>
        <taxon>Vertebrata</taxon>
        <taxon>Euteleostomi</taxon>
        <taxon>Actinopterygii</taxon>
        <taxon>Neopterygii</taxon>
        <taxon>Teleostei</taxon>
        <taxon>Notacanthiformes</taxon>
        <taxon>Halosauridae</taxon>
        <taxon>Aldrovandia</taxon>
    </lineage>
</organism>
<feature type="domain" description="EGF-like" evidence="15">
    <location>
        <begin position="481"/>
        <end position="536"/>
    </location>
</feature>
<dbReference type="PROSITE" id="PS50025">
    <property type="entry name" value="LAM_G_DOMAIN"/>
    <property type="match status" value="2"/>
</dbReference>
<keyword evidence="5 13" id="KW-0812">Transmembrane</keyword>
<feature type="disulfide bond" evidence="12">
    <location>
        <begin position="1328"/>
        <end position="1338"/>
    </location>
</feature>
<dbReference type="SMART" id="SM00179">
    <property type="entry name" value="EGF_CA"/>
    <property type="match status" value="18"/>
</dbReference>
<feature type="domain" description="EGF-like" evidence="15">
    <location>
        <begin position="252"/>
        <end position="288"/>
    </location>
</feature>
<feature type="disulfide bond" evidence="12">
    <location>
        <begin position="1075"/>
        <end position="1084"/>
    </location>
</feature>
<evidence type="ECO:0000256" key="5">
    <source>
        <dbReference type="ARBA" id="ARBA00022692"/>
    </source>
</evidence>
<dbReference type="Pfam" id="PF02210">
    <property type="entry name" value="Laminin_G_2"/>
    <property type="match status" value="2"/>
</dbReference>
<dbReference type="SMART" id="SM00282">
    <property type="entry name" value="LamG"/>
    <property type="match status" value="2"/>
</dbReference>
<evidence type="ECO:0000256" key="4">
    <source>
        <dbReference type="ARBA" id="ARBA00022536"/>
    </source>
</evidence>
<dbReference type="GO" id="GO:1901222">
    <property type="term" value="P:regulation of non-canonical NF-kappaB signal transduction"/>
    <property type="evidence" value="ECO:0007669"/>
    <property type="project" value="UniProtKB-ARBA"/>
</dbReference>
<dbReference type="PANTHER" id="PTHR24049:SF19">
    <property type="entry name" value="PROTEIN CRUMBS HOMOLOG 2"/>
    <property type="match status" value="1"/>
</dbReference>
<dbReference type="FunFam" id="2.10.25.10:FF:000123">
    <property type="entry name" value="Crumbs homolog 1 (Drosophila)"/>
    <property type="match status" value="1"/>
</dbReference>
<feature type="domain" description="EGF-like" evidence="15">
    <location>
        <begin position="443"/>
        <end position="479"/>
    </location>
</feature>
<dbReference type="GO" id="GO:0007157">
    <property type="term" value="P:heterophilic cell-cell adhesion via plasma membrane cell adhesion molecules"/>
    <property type="evidence" value="ECO:0007669"/>
    <property type="project" value="TreeGrafter"/>
</dbReference>
<dbReference type="FunFam" id="2.10.25.10:FF:000122">
    <property type="entry name" value="Protein crumbs homolog 2"/>
    <property type="match status" value="3"/>
</dbReference>
<feature type="domain" description="EGF-like" evidence="15">
    <location>
        <begin position="620"/>
        <end position="661"/>
    </location>
</feature>
<dbReference type="PRINTS" id="PR00010">
    <property type="entry name" value="EGFBLOOD"/>
</dbReference>
<feature type="disulfide bond" evidence="12">
    <location>
        <begin position="469"/>
        <end position="478"/>
    </location>
</feature>
<dbReference type="CDD" id="cd00054">
    <property type="entry name" value="EGF_CA"/>
    <property type="match status" value="16"/>
</dbReference>
<protein>
    <submittedName>
        <fullName evidence="16">Uncharacterized protein</fullName>
    </submittedName>
</protein>
<feature type="transmembrane region" description="Helical" evidence="13">
    <location>
        <begin position="1488"/>
        <end position="1511"/>
    </location>
</feature>
<evidence type="ECO:0000256" key="13">
    <source>
        <dbReference type="SAM" id="Phobius"/>
    </source>
</evidence>
<reference evidence="16" key="1">
    <citation type="journal article" date="2023" name="Science">
        <title>Genome structures resolve the early diversification of teleost fishes.</title>
        <authorList>
            <person name="Parey E."/>
            <person name="Louis A."/>
            <person name="Montfort J."/>
            <person name="Bouchez O."/>
            <person name="Roques C."/>
            <person name="Iampietro C."/>
            <person name="Lluch J."/>
            <person name="Castinel A."/>
            <person name="Donnadieu C."/>
            <person name="Desvignes T."/>
            <person name="Floi Bucao C."/>
            <person name="Jouanno E."/>
            <person name="Wen M."/>
            <person name="Mejri S."/>
            <person name="Dirks R."/>
            <person name="Jansen H."/>
            <person name="Henkel C."/>
            <person name="Chen W.J."/>
            <person name="Zahm M."/>
            <person name="Cabau C."/>
            <person name="Klopp C."/>
            <person name="Thompson A.W."/>
            <person name="Robinson-Rechavi M."/>
            <person name="Braasch I."/>
            <person name="Lecointre G."/>
            <person name="Bobe J."/>
            <person name="Postlethwait J.H."/>
            <person name="Berthelot C."/>
            <person name="Roest Crollius H."/>
            <person name="Guiguen Y."/>
        </authorList>
    </citation>
    <scope>NUCLEOTIDE SEQUENCE</scope>
    <source>
        <strain evidence="16">NC1722</strain>
    </source>
</reference>
<keyword evidence="9 13" id="KW-0472">Membrane</keyword>
<evidence type="ECO:0000313" key="16">
    <source>
        <dbReference type="EMBL" id="KAJ8384875.1"/>
    </source>
</evidence>
<dbReference type="Pfam" id="PF00008">
    <property type="entry name" value="EGF"/>
    <property type="match status" value="13"/>
</dbReference>
<dbReference type="InterPro" id="IPR013032">
    <property type="entry name" value="EGF-like_CS"/>
</dbReference>
<dbReference type="GO" id="GO:0005886">
    <property type="term" value="C:plasma membrane"/>
    <property type="evidence" value="ECO:0007669"/>
    <property type="project" value="TreeGrafter"/>
</dbReference>
<evidence type="ECO:0000256" key="1">
    <source>
        <dbReference type="ARBA" id="ARBA00004479"/>
    </source>
</evidence>
<dbReference type="InterPro" id="IPR051022">
    <property type="entry name" value="Notch_Cell-Fate_Det"/>
</dbReference>
<feature type="domain" description="EGF-like" evidence="15">
    <location>
        <begin position="1324"/>
        <end position="1359"/>
    </location>
</feature>
<dbReference type="SUPFAM" id="SSF57196">
    <property type="entry name" value="EGF/Laminin"/>
    <property type="match status" value="10"/>
</dbReference>
<dbReference type="CDD" id="cd00110">
    <property type="entry name" value="LamG"/>
    <property type="match status" value="2"/>
</dbReference>
<feature type="domain" description="EGF-like" evidence="15">
    <location>
        <begin position="1361"/>
        <end position="1397"/>
    </location>
</feature>
<dbReference type="InterPro" id="IPR001791">
    <property type="entry name" value="Laminin_G"/>
</dbReference>
<dbReference type="FunFam" id="2.10.25.10:FF:000031">
    <property type="entry name" value="neurogenic locus notch homolog protein 3"/>
    <property type="match status" value="1"/>
</dbReference>
<dbReference type="FunFam" id="2.10.25.10:FF:000472">
    <property type="entry name" value="Uncharacterized protein, isoform A"/>
    <property type="match status" value="1"/>
</dbReference>
<dbReference type="InterPro" id="IPR009030">
    <property type="entry name" value="Growth_fac_rcpt_cys_sf"/>
</dbReference>
<keyword evidence="10 12" id="KW-1015">Disulfide bond</keyword>
<gene>
    <name evidence="16" type="ORF">AAFF_G00196830</name>
</gene>
<dbReference type="GO" id="GO:0007399">
    <property type="term" value="P:nervous system development"/>
    <property type="evidence" value="ECO:0007669"/>
    <property type="project" value="UniProtKB-ARBA"/>
</dbReference>
<feature type="disulfide bond" evidence="12">
    <location>
        <begin position="354"/>
        <end position="363"/>
    </location>
</feature>
<feature type="domain" description="EGF-like" evidence="15">
    <location>
        <begin position="1049"/>
        <end position="1085"/>
    </location>
</feature>
<evidence type="ECO:0000256" key="3">
    <source>
        <dbReference type="ARBA" id="ARBA00022525"/>
    </source>
</evidence>
<dbReference type="PRINTS" id="PR01983">
    <property type="entry name" value="NOTCH"/>
</dbReference>
<dbReference type="Proteomes" id="UP001221898">
    <property type="component" value="Unassembled WGS sequence"/>
</dbReference>
<keyword evidence="8 13" id="KW-1133">Transmembrane helix</keyword>
<feature type="disulfide bond" evidence="12">
    <location>
        <begin position="240"/>
        <end position="249"/>
    </location>
</feature>
<dbReference type="SMART" id="SM00181">
    <property type="entry name" value="EGF"/>
    <property type="match status" value="20"/>
</dbReference>
<dbReference type="InterPro" id="IPR001881">
    <property type="entry name" value="EGF-like_Ca-bd_dom"/>
</dbReference>
<dbReference type="FunFam" id="2.10.25.10:FF:000796">
    <property type="entry name" value="Crumbs cell polarity complex component 2b"/>
    <property type="match status" value="1"/>
</dbReference>
<accession>A0AAD7RIW2</accession>
<evidence type="ECO:0000259" key="14">
    <source>
        <dbReference type="PROSITE" id="PS50025"/>
    </source>
</evidence>
<dbReference type="Pfam" id="PF12661">
    <property type="entry name" value="hEGF"/>
    <property type="match status" value="3"/>
</dbReference>
<feature type="disulfide bond" evidence="12">
    <location>
        <begin position="1466"/>
        <end position="1475"/>
    </location>
</feature>
<name>A0AAD7RIW2_9TELE</name>
<keyword evidence="6" id="KW-0732">Signal</keyword>
<dbReference type="PANTHER" id="PTHR24049">
    <property type="entry name" value="CRUMBS FAMILY MEMBER"/>
    <property type="match status" value="1"/>
</dbReference>
<dbReference type="InterPro" id="IPR018097">
    <property type="entry name" value="EGF_Ca-bd_CS"/>
</dbReference>
<feature type="domain" description="EGF-like" evidence="15">
    <location>
        <begin position="1286"/>
        <end position="1322"/>
    </location>
</feature>
<feature type="disulfide bond" evidence="12">
    <location>
        <begin position="1387"/>
        <end position="1396"/>
    </location>
</feature>
<keyword evidence="7" id="KW-0677">Repeat</keyword>
<feature type="disulfide bond" evidence="12">
    <location>
        <begin position="201"/>
        <end position="210"/>
    </location>
</feature>
<feature type="domain" description="EGF-like" evidence="15">
    <location>
        <begin position="1440"/>
        <end position="1476"/>
    </location>
</feature>
<dbReference type="PROSITE" id="PS50026">
    <property type="entry name" value="EGF_3"/>
    <property type="match status" value="20"/>
</dbReference>
<feature type="domain" description="EGF-like" evidence="15">
    <location>
        <begin position="852"/>
        <end position="888"/>
    </location>
</feature>
<keyword evidence="4 12" id="KW-0245">EGF-like domain</keyword>
<dbReference type="GO" id="GO:0005576">
    <property type="term" value="C:extracellular region"/>
    <property type="evidence" value="ECO:0007669"/>
    <property type="project" value="UniProtKB-SubCell"/>
</dbReference>
<dbReference type="FunFam" id="2.10.25.10:FF:000066">
    <property type="entry name" value="FAT atypical cadherin 4"/>
    <property type="match status" value="1"/>
</dbReference>
<feature type="domain" description="EGF-like" evidence="15">
    <location>
        <begin position="290"/>
        <end position="326"/>
    </location>
</feature>
<keyword evidence="3" id="KW-0964">Secreted</keyword>
<dbReference type="FunFam" id="2.60.120.200:FF:000130">
    <property type="entry name" value="Crumbs 2, cell polarity complex component"/>
    <property type="match status" value="1"/>
</dbReference>
<dbReference type="FunFam" id="2.10.25.10:FF:000143">
    <property type="entry name" value="Protein crumbs 1"/>
    <property type="match status" value="1"/>
</dbReference>
<evidence type="ECO:0000259" key="15">
    <source>
        <dbReference type="PROSITE" id="PS50026"/>
    </source>
</evidence>
<evidence type="ECO:0000256" key="11">
    <source>
        <dbReference type="ARBA" id="ARBA00023180"/>
    </source>
</evidence>
<evidence type="ECO:0000256" key="2">
    <source>
        <dbReference type="ARBA" id="ARBA00004613"/>
    </source>
</evidence>
<feature type="domain" description="EGF-like" evidence="15">
    <location>
        <begin position="366"/>
        <end position="402"/>
    </location>
</feature>
<feature type="disulfide bond" evidence="12">
    <location>
        <begin position="278"/>
        <end position="287"/>
    </location>
</feature>
<evidence type="ECO:0000256" key="7">
    <source>
        <dbReference type="ARBA" id="ARBA00022737"/>
    </source>
</evidence>